<dbReference type="EMBL" id="AXUN02000177">
    <property type="protein sequence ID" value="ETA80672.1"/>
    <property type="molecule type" value="Genomic_DNA"/>
</dbReference>
<dbReference type="eggNOG" id="COG4123">
    <property type="taxonomic scope" value="Bacteria"/>
</dbReference>
<dbReference type="Gene3D" id="3.40.50.150">
    <property type="entry name" value="Vaccinia Virus protein VP39"/>
    <property type="match status" value="1"/>
</dbReference>
<proteinExistence type="predicted"/>
<dbReference type="OrthoDB" id="9777257at2"/>
<dbReference type="STRING" id="994573.T472_0210475"/>
<accession>V7I6R0</accession>
<organism evidence="2 3">
    <name type="scientific">Youngiibacter fragilis 232.1</name>
    <dbReference type="NCBI Taxonomy" id="994573"/>
    <lineage>
        <taxon>Bacteria</taxon>
        <taxon>Bacillati</taxon>
        <taxon>Bacillota</taxon>
        <taxon>Clostridia</taxon>
        <taxon>Eubacteriales</taxon>
        <taxon>Clostridiaceae</taxon>
        <taxon>Youngiibacter</taxon>
    </lineage>
</organism>
<dbReference type="Pfam" id="PF05175">
    <property type="entry name" value="MTS"/>
    <property type="match status" value="1"/>
</dbReference>
<dbReference type="InterPro" id="IPR050210">
    <property type="entry name" value="tRNA_Adenine-N(6)_MTase"/>
</dbReference>
<dbReference type="CDD" id="cd02440">
    <property type="entry name" value="AdoMet_MTases"/>
    <property type="match status" value="1"/>
</dbReference>
<keyword evidence="3" id="KW-1185">Reference proteome</keyword>
<dbReference type="AlphaFoldDB" id="V7I6R0"/>
<sequence>MYISEVKVELSTRHFVENHILLQEDESLEDLQLKGLVIIQKKKGFRFGVDAVLLSHFSSIRKGARVMDLCTGTGIIPVLLAGKTEASEILGLEIQKDFASMAKRTITINSLQDRVSIIEGDLKDHKLLKGQGLFDAVTVNPPYKKKHSGIRNPEDTLAIARHEVALELEDVIMASKILLKDGGRLFMVHRPERIADILELMRKHKIEPKRIQTVHPTFGKAPNIVLVEGQKYGGEFLKWAEPIYVYSDNGGYSDQIREIYGDDRR</sequence>
<evidence type="ECO:0000313" key="3">
    <source>
        <dbReference type="Proteomes" id="UP000017747"/>
    </source>
</evidence>
<evidence type="ECO:0000259" key="1">
    <source>
        <dbReference type="Pfam" id="PF05175"/>
    </source>
</evidence>
<feature type="domain" description="Methyltransferase small" evidence="1">
    <location>
        <begin position="51"/>
        <end position="190"/>
    </location>
</feature>
<protein>
    <submittedName>
        <fullName evidence="2">O-methyltransferase</fullName>
    </submittedName>
</protein>
<gene>
    <name evidence="2" type="ORF">T472_0210475</name>
</gene>
<keyword evidence="2" id="KW-0489">Methyltransferase</keyword>
<dbReference type="PATRIC" id="fig|994573.3.peg.1948"/>
<dbReference type="PANTHER" id="PTHR47739:SF1">
    <property type="entry name" value="TRNA1(VAL) (ADENINE(37)-N6)-METHYLTRANSFERASE"/>
    <property type="match status" value="1"/>
</dbReference>
<dbReference type="PANTHER" id="PTHR47739">
    <property type="entry name" value="TRNA1(VAL) (ADENINE(37)-N6)-METHYLTRANSFERASE"/>
    <property type="match status" value="1"/>
</dbReference>
<comment type="caution">
    <text evidence="2">The sequence shown here is derived from an EMBL/GenBank/DDBJ whole genome shotgun (WGS) entry which is preliminary data.</text>
</comment>
<name>V7I6R0_9CLOT</name>
<dbReference type="GO" id="GO:0008168">
    <property type="term" value="F:methyltransferase activity"/>
    <property type="evidence" value="ECO:0007669"/>
    <property type="project" value="UniProtKB-KW"/>
</dbReference>
<evidence type="ECO:0000313" key="2">
    <source>
        <dbReference type="EMBL" id="ETA80672.1"/>
    </source>
</evidence>
<dbReference type="InterPro" id="IPR029063">
    <property type="entry name" value="SAM-dependent_MTases_sf"/>
</dbReference>
<dbReference type="Proteomes" id="UP000017747">
    <property type="component" value="Unassembled WGS sequence"/>
</dbReference>
<keyword evidence="2" id="KW-0808">Transferase</keyword>
<dbReference type="InterPro" id="IPR007848">
    <property type="entry name" value="Small_mtfrase_dom"/>
</dbReference>
<reference evidence="2 3" key="1">
    <citation type="journal article" date="2014" name="Genome Announc.">
        <title>Genome Sequence of Youngiibacter fragilis, the Type Strain of the Genus Youngiibacter.</title>
        <authorList>
            <person name="Wawrik C.B."/>
            <person name="Callaghan A.V."/>
            <person name="Stamps B.W."/>
            <person name="Wawrik B."/>
        </authorList>
    </citation>
    <scope>NUCLEOTIDE SEQUENCE [LARGE SCALE GENOMIC DNA]</scope>
    <source>
        <strain evidence="2 3">232.1</strain>
    </source>
</reference>
<dbReference type="SUPFAM" id="SSF53335">
    <property type="entry name" value="S-adenosyl-L-methionine-dependent methyltransferases"/>
    <property type="match status" value="1"/>
</dbReference>
<dbReference type="GO" id="GO:0032259">
    <property type="term" value="P:methylation"/>
    <property type="evidence" value="ECO:0007669"/>
    <property type="project" value="UniProtKB-KW"/>
</dbReference>